<keyword evidence="1" id="KW-0472">Membrane</keyword>
<evidence type="ECO:0000313" key="3">
    <source>
        <dbReference type="Proteomes" id="UP000323506"/>
    </source>
</evidence>
<keyword evidence="1" id="KW-0812">Transmembrane</keyword>
<protein>
    <submittedName>
        <fullName evidence="2">Uncharacterized protein</fullName>
    </submittedName>
</protein>
<reference evidence="2 3" key="1">
    <citation type="submission" date="2019-06" db="EMBL/GenBank/DDBJ databases">
        <title>WGS assembly of Gossypium darwinii.</title>
        <authorList>
            <person name="Chen Z.J."/>
            <person name="Sreedasyam A."/>
            <person name="Ando A."/>
            <person name="Song Q."/>
            <person name="De L."/>
            <person name="Hulse-Kemp A."/>
            <person name="Ding M."/>
            <person name="Ye W."/>
            <person name="Kirkbride R."/>
            <person name="Jenkins J."/>
            <person name="Plott C."/>
            <person name="Lovell J."/>
            <person name="Lin Y.-M."/>
            <person name="Vaughn R."/>
            <person name="Liu B."/>
            <person name="Li W."/>
            <person name="Simpson S."/>
            <person name="Scheffler B."/>
            <person name="Saski C."/>
            <person name="Grover C."/>
            <person name="Hu G."/>
            <person name="Conover J."/>
            <person name="Carlson J."/>
            <person name="Shu S."/>
            <person name="Boston L."/>
            <person name="Williams M."/>
            <person name="Peterson D."/>
            <person name="Mcgee K."/>
            <person name="Jones D."/>
            <person name="Wendel J."/>
            <person name="Stelly D."/>
            <person name="Grimwood J."/>
            <person name="Schmutz J."/>
        </authorList>
    </citation>
    <scope>NUCLEOTIDE SEQUENCE [LARGE SCALE GENOMIC DNA]</scope>
    <source>
        <strain evidence="2">1808015.09</strain>
    </source>
</reference>
<dbReference type="EMBL" id="CM017698">
    <property type="protein sequence ID" value="TYG95501.1"/>
    <property type="molecule type" value="Genomic_DNA"/>
</dbReference>
<name>A0A5D2EQV3_GOSDA</name>
<gene>
    <name evidence="2" type="ORF">ES288_A11G272900v1</name>
</gene>
<sequence>MGSCLKNNCRVFRVGPRGSLNAFFFFFFPLELFLISQILIMVREKGGTSTLAEHSTTESCMLCWGRINHSRKGIY</sequence>
<feature type="transmembrane region" description="Helical" evidence="1">
    <location>
        <begin position="20"/>
        <end position="42"/>
    </location>
</feature>
<evidence type="ECO:0000313" key="2">
    <source>
        <dbReference type="EMBL" id="TYG95501.1"/>
    </source>
</evidence>
<proteinExistence type="predicted"/>
<keyword evidence="1" id="KW-1133">Transmembrane helix</keyword>
<organism evidence="2 3">
    <name type="scientific">Gossypium darwinii</name>
    <name type="common">Darwin's cotton</name>
    <name type="synonym">Gossypium barbadense var. darwinii</name>
    <dbReference type="NCBI Taxonomy" id="34276"/>
    <lineage>
        <taxon>Eukaryota</taxon>
        <taxon>Viridiplantae</taxon>
        <taxon>Streptophyta</taxon>
        <taxon>Embryophyta</taxon>
        <taxon>Tracheophyta</taxon>
        <taxon>Spermatophyta</taxon>
        <taxon>Magnoliopsida</taxon>
        <taxon>eudicotyledons</taxon>
        <taxon>Gunneridae</taxon>
        <taxon>Pentapetalae</taxon>
        <taxon>rosids</taxon>
        <taxon>malvids</taxon>
        <taxon>Malvales</taxon>
        <taxon>Malvaceae</taxon>
        <taxon>Malvoideae</taxon>
        <taxon>Gossypium</taxon>
    </lineage>
</organism>
<dbReference type="Proteomes" id="UP000323506">
    <property type="component" value="Chromosome A11"/>
</dbReference>
<keyword evidence="3" id="KW-1185">Reference proteome</keyword>
<accession>A0A5D2EQV3</accession>
<dbReference type="AlphaFoldDB" id="A0A5D2EQV3"/>
<evidence type="ECO:0000256" key="1">
    <source>
        <dbReference type="SAM" id="Phobius"/>
    </source>
</evidence>